<evidence type="ECO:0000313" key="3">
    <source>
        <dbReference type="Proteomes" id="UP000472971"/>
    </source>
</evidence>
<reference evidence="1 4" key="2">
    <citation type="submission" date="2020-07" db="EMBL/GenBank/DDBJ databases">
        <authorList>
            <person name="Feng H."/>
        </authorList>
    </citation>
    <scope>NUCLEOTIDE SEQUENCE [LARGE SCALE GENOMIC DNA]</scope>
    <source>
        <strain evidence="4">s-12</strain>
        <strain evidence="1">S-12</strain>
    </source>
</reference>
<evidence type="ECO:0000313" key="2">
    <source>
        <dbReference type="EMBL" id="NEY83213.1"/>
    </source>
</evidence>
<evidence type="ECO:0000313" key="4">
    <source>
        <dbReference type="Proteomes" id="UP000570010"/>
    </source>
</evidence>
<dbReference type="EMBL" id="JACEIO010000101">
    <property type="protein sequence ID" value="MBA4538854.1"/>
    <property type="molecule type" value="Genomic_DNA"/>
</dbReference>
<sequence length="122" mass="14352">MPIIKKINWIDEHAKEADVIISDGEFSLKCFSCPFELKEGQEFEDYIYCLDIQYVYVVESNKYVINQIDEGYEHILQGKLIDIENKILRIGKLQIDISNGYIPKDILKNQFIEVKVSRLDLY</sequence>
<accession>A0A6B3W5I7</accession>
<comment type="caution">
    <text evidence="2">The sequence shown here is derived from an EMBL/GenBank/DDBJ whole genome shotgun (WGS) entry which is preliminary data.</text>
</comment>
<organism evidence="2 3">
    <name type="scientific">Bacillus aquiflavi</name>
    <dbReference type="NCBI Taxonomy" id="2672567"/>
    <lineage>
        <taxon>Bacteria</taxon>
        <taxon>Bacillati</taxon>
        <taxon>Bacillota</taxon>
        <taxon>Bacilli</taxon>
        <taxon>Bacillales</taxon>
        <taxon>Bacillaceae</taxon>
        <taxon>Bacillus</taxon>
    </lineage>
</organism>
<dbReference type="EMBL" id="JAAIWN010000105">
    <property type="protein sequence ID" value="NEY83213.1"/>
    <property type="molecule type" value="Genomic_DNA"/>
</dbReference>
<proteinExistence type="predicted"/>
<gene>
    <name evidence="2" type="ORF">G4D64_17530</name>
    <name evidence="1" type="ORF">H1Z61_17580</name>
</gene>
<dbReference type="RefSeq" id="WP_163243611.1">
    <property type="nucleotide sequence ID" value="NZ_JAAIWN010000105.1"/>
</dbReference>
<dbReference type="Proteomes" id="UP000570010">
    <property type="component" value="Unassembled WGS sequence"/>
</dbReference>
<dbReference type="AlphaFoldDB" id="A0A6B3W5I7"/>
<protein>
    <submittedName>
        <fullName evidence="2">Uncharacterized protein</fullName>
    </submittedName>
</protein>
<evidence type="ECO:0000313" key="1">
    <source>
        <dbReference type="EMBL" id="MBA4538854.1"/>
    </source>
</evidence>
<reference evidence="2 3" key="1">
    <citation type="submission" date="2020-02" db="EMBL/GenBank/DDBJ databases">
        <title>Bacillus aquiflavi sp. nov., isolated from yellow water of strong flavor Chinese baijiu in Yibin region of China.</title>
        <authorList>
            <person name="Xie J."/>
        </authorList>
    </citation>
    <scope>NUCLEOTIDE SEQUENCE [LARGE SCALE GENOMIC DNA]</scope>
    <source>
        <strain evidence="2 3">3H-10</strain>
    </source>
</reference>
<keyword evidence="3" id="KW-1185">Reference proteome</keyword>
<name>A0A6B3W5I7_9BACI</name>
<dbReference type="Proteomes" id="UP000472971">
    <property type="component" value="Unassembled WGS sequence"/>
</dbReference>